<proteinExistence type="predicted"/>
<dbReference type="AlphaFoldDB" id="A0AAV9Y270"/>
<keyword evidence="3" id="KW-1185">Reference proteome</keyword>
<dbReference type="EMBL" id="JAWDEY010000002">
    <property type="protein sequence ID" value="KAK6590928.1"/>
    <property type="molecule type" value="Genomic_DNA"/>
</dbReference>
<keyword evidence="1" id="KW-0472">Membrane</keyword>
<feature type="transmembrane region" description="Helical" evidence="1">
    <location>
        <begin position="6"/>
        <end position="27"/>
    </location>
</feature>
<gene>
    <name evidence="2" type="ORF">RS030_111689</name>
</gene>
<keyword evidence="1" id="KW-0812">Transmembrane</keyword>
<reference evidence="2 3" key="1">
    <citation type="submission" date="2023-10" db="EMBL/GenBank/DDBJ databases">
        <title>Comparative genomics analysis reveals potential genetic determinants of host preference in Cryptosporidium xiaoi.</title>
        <authorList>
            <person name="Xiao L."/>
            <person name="Li J."/>
        </authorList>
    </citation>
    <scope>NUCLEOTIDE SEQUENCE [LARGE SCALE GENOMIC DNA]</scope>
    <source>
        <strain evidence="2 3">52996</strain>
    </source>
</reference>
<evidence type="ECO:0000256" key="1">
    <source>
        <dbReference type="SAM" id="Phobius"/>
    </source>
</evidence>
<protein>
    <submittedName>
        <fullName evidence="2">Uncharacterized protein</fullName>
    </submittedName>
</protein>
<comment type="caution">
    <text evidence="2">The sequence shown here is derived from an EMBL/GenBank/DDBJ whole genome shotgun (WGS) entry which is preliminary data.</text>
</comment>
<sequence length="266" mass="30143">MNVTKVGCYVTGIITLIILFNSGVDCWKIKRIFKKKRKSKQLRVLTDQAKKQFDRQIPNCEDYGLHGCDPTTPDACTECYGRCGRQCEEFLWLSLEAVNFRMLPRAESQKECKLPNKKKSTRILCYTTAGRRHFDPTEQIVETMSISSPTEIEYQTPAPQTDSSELLSQEALQGVDAVPVTEKMKESEPINDDIPAVVFRKSDQGGALVSSLELREDSSIQNAQTRYMHTNDTDKNLYIVCGAILIFSIIALFFVILLKKRKKANS</sequence>
<name>A0AAV9Y270_9CRYT</name>
<feature type="transmembrane region" description="Helical" evidence="1">
    <location>
        <begin position="236"/>
        <end position="258"/>
    </location>
</feature>
<dbReference type="Proteomes" id="UP001311799">
    <property type="component" value="Unassembled WGS sequence"/>
</dbReference>
<keyword evidence="1" id="KW-1133">Transmembrane helix</keyword>
<evidence type="ECO:0000313" key="2">
    <source>
        <dbReference type="EMBL" id="KAK6590928.1"/>
    </source>
</evidence>
<organism evidence="2 3">
    <name type="scientific">Cryptosporidium xiaoi</name>
    <dbReference type="NCBI Taxonomy" id="659607"/>
    <lineage>
        <taxon>Eukaryota</taxon>
        <taxon>Sar</taxon>
        <taxon>Alveolata</taxon>
        <taxon>Apicomplexa</taxon>
        <taxon>Conoidasida</taxon>
        <taxon>Coccidia</taxon>
        <taxon>Eucoccidiorida</taxon>
        <taxon>Eimeriorina</taxon>
        <taxon>Cryptosporidiidae</taxon>
        <taxon>Cryptosporidium</taxon>
    </lineage>
</organism>
<accession>A0AAV9Y270</accession>
<evidence type="ECO:0000313" key="3">
    <source>
        <dbReference type="Proteomes" id="UP001311799"/>
    </source>
</evidence>